<evidence type="ECO:0000256" key="1">
    <source>
        <dbReference type="ARBA" id="ARBA00022723"/>
    </source>
</evidence>
<dbReference type="Proteomes" id="UP000553632">
    <property type="component" value="Unassembled WGS sequence"/>
</dbReference>
<reference evidence="3 4" key="1">
    <citation type="submission" date="2020-04" db="EMBL/GenBank/DDBJ databases">
        <title>Perkinsus olseni comparative genomics.</title>
        <authorList>
            <person name="Bogema D.R."/>
        </authorList>
    </citation>
    <scope>NUCLEOTIDE SEQUENCE [LARGE SCALE GENOMIC DNA]</scope>
    <source>
        <strain evidence="3 4">ATCC PRA-207</strain>
    </source>
</reference>
<keyword evidence="4" id="KW-1185">Reference proteome</keyword>
<evidence type="ECO:0000256" key="2">
    <source>
        <dbReference type="ARBA" id="ARBA00022737"/>
    </source>
</evidence>
<comment type="caution">
    <text evidence="3">The sequence shown here is derived from an EMBL/GenBank/DDBJ whole genome shotgun (WGS) entry which is preliminary data.</text>
</comment>
<protein>
    <submittedName>
        <fullName evidence="3">Uncharacterized protein</fullName>
    </submittedName>
</protein>
<keyword evidence="2" id="KW-0677">Repeat</keyword>
<accession>A0A7J6RHH1</accession>
<dbReference type="InterPro" id="IPR050230">
    <property type="entry name" value="CALM/Myosin/TropC-like"/>
</dbReference>
<dbReference type="GO" id="GO:0016460">
    <property type="term" value="C:myosin II complex"/>
    <property type="evidence" value="ECO:0007669"/>
    <property type="project" value="TreeGrafter"/>
</dbReference>
<name>A0A7J6RHH1_PEROL</name>
<dbReference type="EMBL" id="JABANO010026084">
    <property type="protein sequence ID" value="KAF4719150.1"/>
    <property type="molecule type" value="Genomic_DNA"/>
</dbReference>
<sequence>MYIAVVAISLSSPSSPLFIAFAERLKPTLPPTKLTVHREQNMPGTSRLQHRLYGKEITYLVYVSLQRTPSVSQMNGGALYDGIRTFDSSSAGLEPSIPPPDEAFHKDKQQGICTTKDLPALLRCCGLVPSKKMLSLYQEEIDDAGGLMSFGTFLDYCYRCRDLASEVTPEDLLGFCRSLEREGKEEGTLPVKVLRNLLMNVGEPFSSAELDSFLRDFADSEGDSVDYKKFFHTMSTAKAIPVTRDSDRK</sequence>
<dbReference type="PANTHER" id="PTHR23048:SF0">
    <property type="entry name" value="CALMODULIN LIKE 3"/>
    <property type="match status" value="1"/>
</dbReference>
<organism evidence="3 4">
    <name type="scientific">Perkinsus olseni</name>
    <name type="common">Perkinsus atlanticus</name>
    <dbReference type="NCBI Taxonomy" id="32597"/>
    <lineage>
        <taxon>Eukaryota</taxon>
        <taxon>Sar</taxon>
        <taxon>Alveolata</taxon>
        <taxon>Perkinsozoa</taxon>
        <taxon>Perkinsea</taxon>
        <taxon>Perkinsida</taxon>
        <taxon>Perkinsidae</taxon>
        <taxon>Perkinsus</taxon>
    </lineage>
</organism>
<dbReference type="InterPro" id="IPR011992">
    <property type="entry name" value="EF-hand-dom_pair"/>
</dbReference>
<dbReference type="Gene3D" id="1.10.238.10">
    <property type="entry name" value="EF-hand"/>
    <property type="match status" value="1"/>
</dbReference>
<keyword evidence="1" id="KW-0479">Metal-binding</keyword>
<dbReference type="SUPFAM" id="SSF47473">
    <property type="entry name" value="EF-hand"/>
    <property type="match status" value="1"/>
</dbReference>
<dbReference type="GO" id="GO:0046872">
    <property type="term" value="F:metal ion binding"/>
    <property type="evidence" value="ECO:0007669"/>
    <property type="project" value="UniProtKB-KW"/>
</dbReference>
<gene>
    <name evidence="3" type="ORF">FOZ63_003591</name>
</gene>
<dbReference type="PANTHER" id="PTHR23048">
    <property type="entry name" value="MYOSIN LIGHT CHAIN 1, 3"/>
    <property type="match status" value="1"/>
</dbReference>
<dbReference type="AlphaFoldDB" id="A0A7J6RHH1"/>
<proteinExistence type="predicted"/>
<evidence type="ECO:0000313" key="3">
    <source>
        <dbReference type="EMBL" id="KAF4719150.1"/>
    </source>
</evidence>
<evidence type="ECO:0000313" key="4">
    <source>
        <dbReference type="Proteomes" id="UP000553632"/>
    </source>
</evidence>